<dbReference type="GO" id="GO:0008610">
    <property type="term" value="P:lipid biosynthetic process"/>
    <property type="evidence" value="ECO:0007669"/>
    <property type="project" value="InterPro"/>
</dbReference>
<comment type="caution">
    <text evidence="8">The sequence shown here is derived from an EMBL/GenBank/DDBJ whole genome shotgun (WGS) entry which is preliminary data.</text>
</comment>
<evidence type="ECO:0000256" key="4">
    <source>
        <dbReference type="ARBA" id="ARBA00022989"/>
    </source>
</evidence>
<evidence type="ECO:0000256" key="6">
    <source>
        <dbReference type="SAM" id="Phobius"/>
    </source>
</evidence>
<reference evidence="8 9" key="1">
    <citation type="journal article" date="2021" name="Sci. Rep.">
        <title>Genome sequencing of the multicellular alga Astrephomene provides insights into convergent evolution of germ-soma differentiation.</title>
        <authorList>
            <person name="Yamashita S."/>
            <person name="Yamamoto K."/>
            <person name="Matsuzaki R."/>
            <person name="Suzuki S."/>
            <person name="Yamaguchi H."/>
            <person name="Hirooka S."/>
            <person name="Minakuchi Y."/>
            <person name="Miyagishima S."/>
            <person name="Kawachi M."/>
            <person name="Toyoda A."/>
            <person name="Nozaki H."/>
        </authorList>
    </citation>
    <scope>NUCLEOTIDE SEQUENCE [LARGE SCALE GENOMIC DNA]</scope>
    <source>
        <strain evidence="8 9">NIES-4017</strain>
    </source>
</reference>
<keyword evidence="9" id="KW-1185">Reference proteome</keyword>
<feature type="domain" description="Fatty acid hydroxylase" evidence="7">
    <location>
        <begin position="217"/>
        <end position="360"/>
    </location>
</feature>
<dbReference type="Pfam" id="PF04116">
    <property type="entry name" value="FA_hydroxylase"/>
    <property type="match status" value="1"/>
</dbReference>
<dbReference type="GO" id="GO:0016491">
    <property type="term" value="F:oxidoreductase activity"/>
    <property type="evidence" value="ECO:0007669"/>
    <property type="project" value="InterPro"/>
</dbReference>
<comment type="similarity">
    <text evidence="2">Belongs to the sterol desaturase family.</text>
</comment>
<gene>
    <name evidence="8" type="ORF">Agub_g3089</name>
</gene>
<keyword evidence="3 6" id="KW-0812">Transmembrane</keyword>
<dbReference type="EMBL" id="BMAR01000003">
    <property type="protein sequence ID" value="GFR42198.1"/>
    <property type="molecule type" value="Genomic_DNA"/>
</dbReference>
<name>A0AAD3HIS5_9CHLO</name>
<sequence length="373" mass="42302">MLELAQQALARLSLHPLYGGGFWVAMTQLTVFYYIAGAILHFVVPRFVSVKNIQVQSRKQGEVQRDAIYSLGKPGCLKISLLAVTVHHATITNSPSLRVFSCYPTLLPELPPHSPPPQLIAAIITATNTPEARGLSIRTFPTLPPSLPPPLLYHYHTTLWNFFFPLLLPSPTTGPLAVKAAVWTVVEQLHSRGWGLTYGGPVRGLPQLAYCLLCVCLLDFLHDGWFYWTHRLLHWGPLYRHVHYIHHKSKAPSAFTGYSFHLAEALLVFANEVLVCWLLPLHMGLHRTYHLLTTLIHEGGHAGYELAPFIPTLEGLITLLLRGVRPCAALNTVQHHDLHHRYPTRHFSLYFTHWDRWCGSLHPAYYKDLFSYF</sequence>
<dbReference type="GO" id="GO:0016020">
    <property type="term" value="C:membrane"/>
    <property type="evidence" value="ECO:0007669"/>
    <property type="project" value="UniProtKB-SubCell"/>
</dbReference>
<comment type="subcellular location">
    <subcellularLocation>
        <location evidence="1">Membrane</location>
    </subcellularLocation>
</comment>
<accession>A0AAD3HIS5</accession>
<feature type="transmembrane region" description="Helical" evidence="6">
    <location>
        <begin position="20"/>
        <end position="44"/>
    </location>
</feature>
<proteinExistence type="inferred from homology"/>
<dbReference type="InterPro" id="IPR006694">
    <property type="entry name" value="Fatty_acid_hydroxylase"/>
</dbReference>
<dbReference type="AlphaFoldDB" id="A0AAD3HIS5"/>
<evidence type="ECO:0000256" key="2">
    <source>
        <dbReference type="ARBA" id="ARBA00009324"/>
    </source>
</evidence>
<evidence type="ECO:0000256" key="3">
    <source>
        <dbReference type="ARBA" id="ARBA00022692"/>
    </source>
</evidence>
<evidence type="ECO:0000256" key="5">
    <source>
        <dbReference type="ARBA" id="ARBA00023136"/>
    </source>
</evidence>
<organism evidence="8 9">
    <name type="scientific">Astrephomene gubernaculifera</name>
    <dbReference type="NCBI Taxonomy" id="47775"/>
    <lineage>
        <taxon>Eukaryota</taxon>
        <taxon>Viridiplantae</taxon>
        <taxon>Chlorophyta</taxon>
        <taxon>core chlorophytes</taxon>
        <taxon>Chlorophyceae</taxon>
        <taxon>CS clade</taxon>
        <taxon>Chlamydomonadales</taxon>
        <taxon>Astrephomenaceae</taxon>
        <taxon>Astrephomene</taxon>
    </lineage>
</organism>
<protein>
    <recommendedName>
        <fullName evidence="7">Fatty acid hydroxylase domain-containing protein</fullName>
    </recommendedName>
</protein>
<evidence type="ECO:0000256" key="1">
    <source>
        <dbReference type="ARBA" id="ARBA00004370"/>
    </source>
</evidence>
<evidence type="ECO:0000313" key="8">
    <source>
        <dbReference type="EMBL" id="GFR42198.1"/>
    </source>
</evidence>
<dbReference type="GO" id="GO:0005506">
    <property type="term" value="F:iron ion binding"/>
    <property type="evidence" value="ECO:0007669"/>
    <property type="project" value="InterPro"/>
</dbReference>
<keyword evidence="4 6" id="KW-1133">Transmembrane helix</keyword>
<evidence type="ECO:0000259" key="7">
    <source>
        <dbReference type="Pfam" id="PF04116"/>
    </source>
</evidence>
<dbReference type="PANTHER" id="PTHR11863">
    <property type="entry name" value="STEROL DESATURASE"/>
    <property type="match status" value="1"/>
</dbReference>
<keyword evidence="5 6" id="KW-0472">Membrane</keyword>
<evidence type="ECO:0000313" key="9">
    <source>
        <dbReference type="Proteomes" id="UP001054857"/>
    </source>
</evidence>
<dbReference type="Proteomes" id="UP001054857">
    <property type="component" value="Unassembled WGS sequence"/>
</dbReference>
<dbReference type="InterPro" id="IPR050307">
    <property type="entry name" value="Sterol_Desaturase_Related"/>
</dbReference>